<keyword evidence="2" id="KW-1185">Reference proteome</keyword>
<accession>A0ACB8TQJ6</accession>
<reference evidence="1" key="1">
    <citation type="journal article" date="2021" name="Environ. Microbiol.">
        <title>Gene family expansions and transcriptome signatures uncover fungal adaptations to wood decay.</title>
        <authorList>
            <person name="Hage H."/>
            <person name="Miyauchi S."/>
            <person name="Viragh M."/>
            <person name="Drula E."/>
            <person name="Min B."/>
            <person name="Chaduli D."/>
            <person name="Navarro D."/>
            <person name="Favel A."/>
            <person name="Norest M."/>
            <person name="Lesage-Meessen L."/>
            <person name="Balint B."/>
            <person name="Merenyi Z."/>
            <person name="de Eugenio L."/>
            <person name="Morin E."/>
            <person name="Martinez A.T."/>
            <person name="Baldrian P."/>
            <person name="Stursova M."/>
            <person name="Martinez M.J."/>
            <person name="Novotny C."/>
            <person name="Magnuson J.K."/>
            <person name="Spatafora J.W."/>
            <person name="Maurice S."/>
            <person name="Pangilinan J."/>
            <person name="Andreopoulos W."/>
            <person name="LaButti K."/>
            <person name="Hundley H."/>
            <person name="Na H."/>
            <person name="Kuo A."/>
            <person name="Barry K."/>
            <person name="Lipzen A."/>
            <person name="Henrissat B."/>
            <person name="Riley R."/>
            <person name="Ahrendt S."/>
            <person name="Nagy L.G."/>
            <person name="Grigoriev I.V."/>
            <person name="Martin F."/>
            <person name="Rosso M.N."/>
        </authorList>
    </citation>
    <scope>NUCLEOTIDE SEQUENCE</scope>
    <source>
        <strain evidence="1">CBS 384.51</strain>
    </source>
</reference>
<dbReference type="EMBL" id="MU274946">
    <property type="protein sequence ID" value="KAI0084206.1"/>
    <property type="molecule type" value="Genomic_DNA"/>
</dbReference>
<protein>
    <submittedName>
        <fullName evidence="1">Uncharacterized protein</fullName>
    </submittedName>
</protein>
<gene>
    <name evidence="1" type="ORF">BDY19DRAFT_997921</name>
</gene>
<proteinExistence type="predicted"/>
<comment type="caution">
    <text evidence="1">The sequence shown here is derived from an EMBL/GenBank/DDBJ whole genome shotgun (WGS) entry which is preliminary data.</text>
</comment>
<sequence>MYSNSIIDLDEDTSTSPPLYIPPPQFRPLSPLSEPEPDGGRETMAYNLHELDDDDDQEPPLVSPVVVAHPQAVSMHPQPPLISLEARAKREAVNAPTVLQTGHVRSPILAREPSTLESFSRTIRSYVPSSIPIPSASPTPPRVSRPVSFGSFLTPARVGAPATRVLSPQTHRRSRGSEANADYRRHVTEWRDQFAEDELHSPVFNLDEDAQSTISQTKYPSGDYGEDILWSRWDTLPIDDGGFARRVLVLGYRTGLQVWDCTDLGSISEILNLNGARWTDIHQAQVLPTPSSTLAPDALAEQRPLLGILQVFPDAEKLVFYSLRTHKVIHTSSFQGLVSFSPGPQFITVATARPPALHVIASSTFVTMYIVPSSIILPFAHTQPTETNNAVPPPRQLDQQTTSQYSHISAIPQPIFASNNRLLAFASIPTTPDAAKQSSSRTPRTALPEAQPDAGLKLPISQAELGSAALKLGGSVLSGMKVLGGMAFTAARAGVTAAISSDTHQQTTTNYSPPAPGKFYSRSAPAASGGTYPEPFSPTSETAHGSEGRPERLPDSPPPREERPKGGYAITVYDLEPLKSGAEEPRLVAEFVASKDQPISRIIFSDDGTSLLVAFKDGQTMKVFKLRPTPSVFARQSVQGARSRRGSSGHVSPQTERQLDPPSYVYDLKRGRTSGVVESLDWATDGRWIAIGTRKRTIHLFATNPYGGPSDDESHLEGRVVNVKEQQPLRTELDPILRIRALKPRRGEQQPLPLAFTFVSRSTLVPSPDPYAHSFSPSSSPSSNRSIPTSPTFSSGGYNSQDQDILVFDPLDGMLSLRRIAPSRRVQEPANFSTQSPRMSASNSLPGVSTIHRLAGTAASTDKQPSALTRLMGGSTRLICQEAHIATWILRRNTDWKEIRQPIRVTINAHVSVRLAKSDWLAQAELSTCSRSPRLVPRSIYLKHQFSFFYLGEDYHALLRSHHLDVPATKVEVRRQVEVSGSGAGTGESFVSGSSLPSHAGYSSSFDEPLASALSAELRSTNPSPPVIPMYPNGPISRSLRPAIPIRNVAAGISDGMSEGLGRLRREIGKVRSPRLVPRSGDSVSASVPLEFDEEDEDFTALDIPAQGRDSRATSREAASLSTPSTGIEPLPADNEGDVSWEGWSNEDKQAVDEVEQFDDIGVGYMDEEWPRATAHPRS</sequence>
<name>A0ACB8TQJ6_9APHY</name>
<evidence type="ECO:0000313" key="2">
    <source>
        <dbReference type="Proteomes" id="UP001055072"/>
    </source>
</evidence>
<evidence type="ECO:0000313" key="1">
    <source>
        <dbReference type="EMBL" id="KAI0084206.1"/>
    </source>
</evidence>
<dbReference type="Proteomes" id="UP001055072">
    <property type="component" value="Unassembled WGS sequence"/>
</dbReference>
<organism evidence="1 2">
    <name type="scientific">Irpex rosettiformis</name>
    <dbReference type="NCBI Taxonomy" id="378272"/>
    <lineage>
        <taxon>Eukaryota</taxon>
        <taxon>Fungi</taxon>
        <taxon>Dikarya</taxon>
        <taxon>Basidiomycota</taxon>
        <taxon>Agaricomycotina</taxon>
        <taxon>Agaricomycetes</taxon>
        <taxon>Polyporales</taxon>
        <taxon>Irpicaceae</taxon>
        <taxon>Irpex</taxon>
    </lineage>
</organism>